<sequence length="823" mass="91860">MRSGFCVWCCLAGLTCLFCFGECFAIAESTVTVLPEEEVTWAVGGAGGAYFFATEGTLTIEVYKRDLHRYNRVTELRAILVSPDRRVLDEARIPDDGLPTGKGLGPFQMVRLETKVDRPGVYGLNITISQDRYGEEIAWGFRTNCPHYVVETARGHRDEAHREPIVLLHPEKPGDVVFLPRPGEFGLEATGLARDTKALQVFDGRGQLLAEIPVTAEGTASHRFPAKVSRDAVPWRIHFPRQQGILHIDGVTQWESGDRYRDLTVWTPQPSAWFDWLPNRWLITPYRRVVYGGPGENGTMVFRVHNNAPKARAFLVSLEFPQESWPASLEGPDSLELKPGEARSISVRYQVGPAGQNRTCFIRVRPKDESGITTYASFTVVAGEAPAAKPLALPLILRPYEHENEQLGYLPDYPVENQVYFDMENRPYVCSGGRLYVWDGQRWDARDLSAIVRWAAGGTTVRSVSALTPKIAFDRNNRVYLVAQVDGQPSLLVSHDGARTFSAHELPSGQGDGRTFDMEVFTGHNVLDGPPPILRYTFLQADPKLFWRRLYRLELILPELRGEEITFAPPIVISENVLGHSAHSGSPSCVVSREGRVHVIWSEATDPAEKVPGAPTYVVTYDRAKGELGPRAFVGYGPPANDIHNTPSITMDSRGYLHTLGGTHGAPFPYARSLVPNDAGGGWTEPAILGEGLRQTYIGLVCGPDDTLHTVFRLWKSQEPPHPLSIFATLSHQQKPSGQNWQSPQVLIIPPFSEYSVFYHRLTIDRLGRLFLSYDCWSTYWFYRNDYPGTRRALLVSPDGGRTWKLASQADLTQLVPLNSRGN</sequence>
<name>A0A286RDT7_9BACT</name>
<dbReference type="InterPro" id="IPR036278">
    <property type="entry name" value="Sialidase_sf"/>
</dbReference>
<evidence type="ECO:0000313" key="2">
    <source>
        <dbReference type="EMBL" id="ASV74120.1"/>
    </source>
</evidence>
<organism evidence="2 3">
    <name type="scientific">Thermogutta terrifontis</name>
    <dbReference type="NCBI Taxonomy" id="1331910"/>
    <lineage>
        <taxon>Bacteria</taxon>
        <taxon>Pseudomonadati</taxon>
        <taxon>Planctomycetota</taxon>
        <taxon>Planctomycetia</taxon>
        <taxon>Pirellulales</taxon>
        <taxon>Thermoguttaceae</taxon>
        <taxon>Thermogutta</taxon>
    </lineage>
</organism>
<dbReference type="Proteomes" id="UP000215086">
    <property type="component" value="Chromosome"/>
</dbReference>
<dbReference type="AlphaFoldDB" id="A0A286RDT7"/>
<protein>
    <submittedName>
        <fullName evidence="2">Uncharacterized protein</fullName>
    </submittedName>
</protein>
<proteinExistence type="predicted"/>
<evidence type="ECO:0000256" key="1">
    <source>
        <dbReference type="SAM" id="SignalP"/>
    </source>
</evidence>
<dbReference type="OrthoDB" id="223410at2"/>
<accession>A0A286RDT7</accession>
<dbReference type="EMBL" id="CP018477">
    <property type="protein sequence ID" value="ASV74120.1"/>
    <property type="molecule type" value="Genomic_DNA"/>
</dbReference>
<gene>
    <name evidence="2" type="ORF">THTE_1518</name>
</gene>
<evidence type="ECO:0000313" key="3">
    <source>
        <dbReference type="Proteomes" id="UP000215086"/>
    </source>
</evidence>
<dbReference type="SUPFAM" id="SSF50939">
    <property type="entry name" value="Sialidases"/>
    <property type="match status" value="1"/>
</dbReference>
<keyword evidence="3" id="KW-1185">Reference proteome</keyword>
<keyword evidence="1" id="KW-0732">Signal</keyword>
<reference evidence="2 3" key="1">
    <citation type="journal article" name="Front. Microbiol.">
        <title>Sugar Metabolism of the First Thermophilic Planctomycete Thermogutta terrifontis: Comparative Genomic and Transcriptomic Approaches.</title>
        <authorList>
            <person name="Elcheninov A.G."/>
            <person name="Menzel P."/>
            <person name="Gudbergsdottir S.R."/>
            <person name="Slesarev A.I."/>
            <person name="Kadnikov V.V."/>
            <person name="Krogh A."/>
            <person name="Bonch-Osmolovskaya E.A."/>
            <person name="Peng X."/>
            <person name="Kublanov I.V."/>
        </authorList>
    </citation>
    <scope>NUCLEOTIDE SEQUENCE [LARGE SCALE GENOMIC DNA]</scope>
    <source>
        <strain evidence="2 3">R1</strain>
    </source>
</reference>
<feature type="chain" id="PRO_5011973327" evidence="1">
    <location>
        <begin position="26"/>
        <end position="823"/>
    </location>
</feature>
<dbReference type="KEGG" id="ttf:THTE_1518"/>
<dbReference type="RefSeq" id="WP_095414535.1">
    <property type="nucleotide sequence ID" value="NZ_CP018477.1"/>
</dbReference>
<feature type="signal peptide" evidence="1">
    <location>
        <begin position="1"/>
        <end position="25"/>
    </location>
</feature>
<dbReference type="Pfam" id="PF15892">
    <property type="entry name" value="BNR_4"/>
    <property type="match status" value="1"/>
</dbReference>